<dbReference type="InterPro" id="IPR036097">
    <property type="entry name" value="HisK_dim/P_sf"/>
</dbReference>
<name>A0ABP8MH63_9BACT</name>
<dbReference type="EC" id="2.7.13.3" evidence="2"/>
<dbReference type="EMBL" id="BAABEZ010000002">
    <property type="protein sequence ID" value="GAA4449410.1"/>
    <property type="molecule type" value="Genomic_DNA"/>
</dbReference>
<evidence type="ECO:0000313" key="6">
    <source>
        <dbReference type="EMBL" id="GAA4449410.1"/>
    </source>
</evidence>
<dbReference type="Gene3D" id="1.10.287.130">
    <property type="match status" value="1"/>
</dbReference>
<dbReference type="InterPro" id="IPR036890">
    <property type="entry name" value="HATPase_C_sf"/>
</dbReference>
<dbReference type="PANTHER" id="PTHR43547:SF2">
    <property type="entry name" value="HYBRID SIGNAL TRANSDUCTION HISTIDINE KINASE C"/>
    <property type="match status" value="1"/>
</dbReference>
<comment type="catalytic activity">
    <reaction evidence="1">
        <text>ATP + protein L-histidine = ADP + protein N-phospho-L-histidine.</text>
        <dbReference type="EC" id="2.7.13.3"/>
    </reaction>
</comment>
<feature type="transmembrane region" description="Helical" evidence="4">
    <location>
        <begin position="129"/>
        <end position="147"/>
    </location>
</feature>
<dbReference type="InterPro" id="IPR004358">
    <property type="entry name" value="Sig_transdc_His_kin-like_C"/>
</dbReference>
<dbReference type="InterPro" id="IPR005467">
    <property type="entry name" value="His_kinase_dom"/>
</dbReference>
<keyword evidence="3" id="KW-0597">Phosphoprotein</keyword>
<keyword evidence="4" id="KW-0812">Transmembrane</keyword>
<feature type="transmembrane region" description="Helical" evidence="4">
    <location>
        <begin position="54"/>
        <end position="72"/>
    </location>
</feature>
<keyword evidence="7" id="KW-1185">Reference proteome</keyword>
<dbReference type="InterPro" id="IPR003661">
    <property type="entry name" value="HisK_dim/P_dom"/>
</dbReference>
<dbReference type="SMART" id="SM00387">
    <property type="entry name" value="HATPase_c"/>
    <property type="match status" value="1"/>
</dbReference>
<evidence type="ECO:0000256" key="3">
    <source>
        <dbReference type="ARBA" id="ARBA00022553"/>
    </source>
</evidence>
<evidence type="ECO:0000256" key="2">
    <source>
        <dbReference type="ARBA" id="ARBA00012438"/>
    </source>
</evidence>
<dbReference type="CDD" id="cd00075">
    <property type="entry name" value="HATPase"/>
    <property type="match status" value="1"/>
</dbReference>
<organism evidence="6 7">
    <name type="scientific">Rurimicrobium arvi</name>
    <dbReference type="NCBI Taxonomy" id="2049916"/>
    <lineage>
        <taxon>Bacteria</taxon>
        <taxon>Pseudomonadati</taxon>
        <taxon>Bacteroidota</taxon>
        <taxon>Chitinophagia</taxon>
        <taxon>Chitinophagales</taxon>
        <taxon>Chitinophagaceae</taxon>
        <taxon>Rurimicrobium</taxon>
    </lineage>
</organism>
<dbReference type="PROSITE" id="PS50109">
    <property type="entry name" value="HIS_KIN"/>
    <property type="match status" value="1"/>
</dbReference>
<dbReference type="PRINTS" id="PR00344">
    <property type="entry name" value="BCTRLSENSOR"/>
</dbReference>
<comment type="caution">
    <text evidence="6">The sequence shown here is derived from an EMBL/GenBank/DDBJ whole genome shotgun (WGS) entry which is preliminary data.</text>
</comment>
<dbReference type="SUPFAM" id="SSF55874">
    <property type="entry name" value="ATPase domain of HSP90 chaperone/DNA topoisomerase II/histidine kinase"/>
    <property type="match status" value="1"/>
</dbReference>
<proteinExistence type="predicted"/>
<feature type="transmembrane region" description="Helical" evidence="4">
    <location>
        <begin position="167"/>
        <end position="185"/>
    </location>
</feature>
<dbReference type="PANTHER" id="PTHR43547">
    <property type="entry name" value="TWO-COMPONENT HISTIDINE KINASE"/>
    <property type="match status" value="1"/>
</dbReference>
<dbReference type="CDD" id="cd00082">
    <property type="entry name" value="HisKA"/>
    <property type="match status" value="1"/>
</dbReference>
<evidence type="ECO:0000256" key="1">
    <source>
        <dbReference type="ARBA" id="ARBA00000085"/>
    </source>
</evidence>
<evidence type="ECO:0000259" key="5">
    <source>
        <dbReference type="PROSITE" id="PS50109"/>
    </source>
</evidence>
<dbReference type="Proteomes" id="UP001501410">
    <property type="component" value="Unassembled WGS sequence"/>
</dbReference>
<dbReference type="Pfam" id="PF02518">
    <property type="entry name" value="HATPase_c"/>
    <property type="match status" value="1"/>
</dbReference>
<keyword evidence="4" id="KW-0472">Membrane</keyword>
<evidence type="ECO:0000256" key="4">
    <source>
        <dbReference type="SAM" id="Phobius"/>
    </source>
</evidence>
<dbReference type="Gene3D" id="3.30.565.10">
    <property type="entry name" value="Histidine kinase-like ATPase, C-terminal domain"/>
    <property type="match status" value="1"/>
</dbReference>
<evidence type="ECO:0000313" key="7">
    <source>
        <dbReference type="Proteomes" id="UP001501410"/>
    </source>
</evidence>
<dbReference type="RefSeq" id="WP_344822065.1">
    <property type="nucleotide sequence ID" value="NZ_BAABEZ010000002.1"/>
</dbReference>
<feature type="domain" description="Histidine kinase" evidence="5">
    <location>
        <begin position="230"/>
        <end position="445"/>
    </location>
</feature>
<sequence>MEQLKDRISLFWGNLIGDADEFSIDNRAFNAISIISIIILLFLLPINIYLGLPFVWASVAITMGLLIVLYYYARYRKQYAYSMSIYAAGSYLLLVLNFFFNAGADGPTIFLFFLSFQLLIAFTPQRQHLTWAILHIVLTVSLLYIHYWYPEWIMEQYAKPSDRCFDLSTSALIILACMYCITIYLRSNYNRETRLSAEHARQIEEQNQQIRLQYQELEKLGQEKNKLISVLGQDLRGPLNSISSVLELLTTYPVPEQRARELQKGLLQTTRNTSDILTNLLTWTSRQMKGMTVSLQRVRLLEIVQQVLASQQSLSEAKSITVQVDISDSIYIMADPDMLVLVLRNILNNALKFTGNRGLIEMAAEERGNSCVITITDNGIGMFPEQLAQLFSMNIHSTFGTNNEKGIGLGLVLCKDFTEAQGGTIHAHSEEGVGTVLSVSLPLYKGISIV</sequence>
<feature type="transmembrane region" description="Helical" evidence="4">
    <location>
        <begin position="28"/>
        <end position="48"/>
    </location>
</feature>
<keyword evidence="4" id="KW-1133">Transmembrane helix</keyword>
<dbReference type="SUPFAM" id="SSF47384">
    <property type="entry name" value="Homodimeric domain of signal transducing histidine kinase"/>
    <property type="match status" value="1"/>
</dbReference>
<dbReference type="InterPro" id="IPR003594">
    <property type="entry name" value="HATPase_dom"/>
</dbReference>
<reference evidence="7" key="1">
    <citation type="journal article" date="2019" name="Int. J. Syst. Evol. Microbiol.">
        <title>The Global Catalogue of Microorganisms (GCM) 10K type strain sequencing project: providing services to taxonomists for standard genome sequencing and annotation.</title>
        <authorList>
            <consortium name="The Broad Institute Genomics Platform"/>
            <consortium name="The Broad Institute Genome Sequencing Center for Infectious Disease"/>
            <person name="Wu L."/>
            <person name="Ma J."/>
        </authorList>
    </citation>
    <scope>NUCLEOTIDE SEQUENCE [LARGE SCALE GENOMIC DNA]</scope>
    <source>
        <strain evidence="7">JCM 31921</strain>
    </source>
</reference>
<feature type="transmembrane region" description="Helical" evidence="4">
    <location>
        <begin position="106"/>
        <end position="122"/>
    </location>
</feature>
<accession>A0ABP8MH63</accession>
<protein>
    <recommendedName>
        <fullName evidence="2">histidine kinase</fullName>
        <ecNumber evidence="2">2.7.13.3</ecNumber>
    </recommendedName>
</protein>
<feature type="transmembrane region" description="Helical" evidence="4">
    <location>
        <begin position="79"/>
        <end position="100"/>
    </location>
</feature>
<gene>
    <name evidence="6" type="ORF">GCM10023092_03510</name>
</gene>